<dbReference type="SUPFAM" id="SSF52096">
    <property type="entry name" value="ClpP/crotonase"/>
    <property type="match status" value="1"/>
</dbReference>
<dbReference type="Proteomes" id="UP000050326">
    <property type="component" value="Unassembled WGS sequence"/>
</dbReference>
<evidence type="ECO:0000256" key="4">
    <source>
        <dbReference type="ARBA" id="ARBA00022741"/>
    </source>
</evidence>
<evidence type="ECO:0000256" key="6">
    <source>
        <dbReference type="ARBA" id="ARBA00022840"/>
    </source>
</evidence>
<protein>
    <recommendedName>
        <fullName evidence="10">Acetyl-coenzyme A carboxylase carboxyl transferase subunit alpha</fullName>
        <shortName evidence="10">ACCase subunit alpha</shortName>
        <shortName evidence="10">Acetyl-CoA carboxylase carboxyltransferase subunit alpha</shortName>
        <ecNumber evidence="10">2.1.3.15</ecNumber>
    </recommendedName>
</protein>
<dbReference type="PANTHER" id="PTHR42853:SF3">
    <property type="entry name" value="ACETYL-COENZYME A CARBOXYLASE CARBOXYL TRANSFERASE SUBUNIT ALPHA, CHLOROPLASTIC"/>
    <property type="match status" value="1"/>
</dbReference>
<evidence type="ECO:0000313" key="12">
    <source>
        <dbReference type="EMBL" id="KPU42668.1"/>
    </source>
</evidence>
<dbReference type="GO" id="GO:0009317">
    <property type="term" value="C:acetyl-CoA carboxylase complex"/>
    <property type="evidence" value="ECO:0007669"/>
    <property type="project" value="InterPro"/>
</dbReference>
<gene>
    <name evidence="10 12" type="primary">accA</name>
    <name evidence="12" type="ORF">OXPF_38450</name>
</gene>
<dbReference type="HAMAP" id="MF_00823">
    <property type="entry name" value="AcetylCoA_CT_alpha"/>
    <property type="match status" value="1"/>
</dbReference>
<reference evidence="12 13" key="1">
    <citation type="submission" date="2015-09" db="EMBL/GenBank/DDBJ databases">
        <title>Genome sequence of Oxobacter pfennigii DSM 3222.</title>
        <authorList>
            <person name="Poehlein A."/>
            <person name="Bengelsdorf F.R."/>
            <person name="Schiel-Bengelsdorf B."/>
            <person name="Duerre P."/>
            <person name="Daniel R."/>
        </authorList>
    </citation>
    <scope>NUCLEOTIDE SEQUENCE [LARGE SCALE GENOMIC DNA]</scope>
    <source>
        <strain evidence="12 13">DSM 3222</strain>
    </source>
</reference>
<evidence type="ECO:0000259" key="11">
    <source>
        <dbReference type="PROSITE" id="PS50989"/>
    </source>
</evidence>
<dbReference type="NCBIfam" id="TIGR00513">
    <property type="entry name" value="accA"/>
    <property type="match status" value="1"/>
</dbReference>
<feature type="domain" description="CoA carboxyltransferase C-terminal" evidence="11">
    <location>
        <begin position="38"/>
        <end position="292"/>
    </location>
</feature>
<dbReference type="EC" id="2.1.3.15" evidence="10"/>
<dbReference type="Gene3D" id="3.90.226.10">
    <property type="entry name" value="2-enoyl-CoA Hydratase, Chain A, domain 1"/>
    <property type="match status" value="1"/>
</dbReference>
<evidence type="ECO:0000256" key="5">
    <source>
        <dbReference type="ARBA" id="ARBA00022832"/>
    </source>
</evidence>
<evidence type="ECO:0000256" key="1">
    <source>
        <dbReference type="ARBA" id="ARBA00004956"/>
    </source>
</evidence>
<dbReference type="GO" id="GO:0005524">
    <property type="term" value="F:ATP binding"/>
    <property type="evidence" value="ECO:0007669"/>
    <property type="project" value="UniProtKB-KW"/>
</dbReference>
<dbReference type="STRING" id="36849.OXPF_38450"/>
<evidence type="ECO:0000256" key="3">
    <source>
        <dbReference type="ARBA" id="ARBA00022679"/>
    </source>
</evidence>
<evidence type="ECO:0000256" key="10">
    <source>
        <dbReference type="HAMAP-Rule" id="MF_00823"/>
    </source>
</evidence>
<dbReference type="AlphaFoldDB" id="A0A0P8WK83"/>
<organism evidence="12 13">
    <name type="scientific">Oxobacter pfennigii</name>
    <dbReference type="NCBI Taxonomy" id="36849"/>
    <lineage>
        <taxon>Bacteria</taxon>
        <taxon>Bacillati</taxon>
        <taxon>Bacillota</taxon>
        <taxon>Clostridia</taxon>
        <taxon>Eubacteriales</taxon>
        <taxon>Clostridiaceae</taxon>
        <taxon>Oxobacter</taxon>
    </lineage>
</organism>
<dbReference type="GO" id="GO:2001295">
    <property type="term" value="P:malonyl-CoA biosynthetic process"/>
    <property type="evidence" value="ECO:0007669"/>
    <property type="project" value="UniProtKB-UniRule"/>
</dbReference>
<keyword evidence="13" id="KW-1185">Reference proteome</keyword>
<keyword evidence="5 10" id="KW-0276">Fatty acid metabolism</keyword>
<dbReference type="PATRIC" id="fig|36849.3.peg.4063"/>
<dbReference type="GO" id="GO:0003989">
    <property type="term" value="F:acetyl-CoA carboxylase activity"/>
    <property type="evidence" value="ECO:0007669"/>
    <property type="project" value="InterPro"/>
</dbReference>
<dbReference type="PRINTS" id="PR01069">
    <property type="entry name" value="ACCCTRFRASEA"/>
</dbReference>
<keyword evidence="10" id="KW-0963">Cytoplasm</keyword>
<keyword evidence="12" id="KW-0436">Ligase</keyword>
<sequence>MDKATSHEKSVNELERKIAELKEFAKDTGIDLSLEIIKLEEKLTDSKKDIYANMTRWQKVEIARHANRPTFLDYVPLIMEDFIELHGDRRYGDDKAVVCGIADFDGIPVTVIGQQKGRNTKENIERNFGMPNPEGYRKALRQMKQAEKFNRPCLNFIDTSGAYPGIGAEERGQGEAIAMNLFEMSALSIPTISIVIGEGGSGGALALGVANKVMMLENAIYSVISPEGFASIVYKDSSRNIDAADVLKLTSKDLHSLGVIDRIIEEPLGGAHNDIEKTALNIKVAIEEELQKLLKLSKAELMEDRYNKFRNMGVYKE</sequence>
<evidence type="ECO:0000313" key="13">
    <source>
        <dbReference type="Proteomes" id="UP000050326"/>
    </source>
</evidence>
<keyword evidence="7 10" id="KW-0443">Lipid metabolism</keyword>
<comment type="pathway">
    <text evidence="1 10">Lipid metabolism; malonyl-CoA biosynthesis; malonyl-CoA from acetyl-CoA: step 1/1.</text>
</comment>
<dbReference type="EMBL" id="LKET01000062">
    <property type="protein sequence ID" value="KPU42668.1"/>
    <property type="molecule type" value="Genomic_DNA"/>
</dbReference>
<keyword evidence="6 10" id="KW-0067">ATP-binding</keyword>
<dbReference type="PROSITE" id="PS50989">
    <property type="entry name" value="COA_CT_CTER"/>
    <property type="match status" value="1"/>
</dbReference>
<comment type="caution">
    <text evidence="12">The sequence shown here is derived from an EMBL/GenBank/DDBJ whole genome shotgun (WGS) entry which is preliminary data.</text>
</comment>
<dbReference type="Pfam" id="PF03255">
    <property type="entry name" value="ACCA"/>
    <property type="match status" value="1"/>
</dbReference>
<dbReference type="NCBIfam" id="NF004344">
    <property type="entry name" value="PRK05724.1"/>
    <property type="match status" value="1"/>
</dbReference>
<dbReference type="GO" id="GO:0006633">
    <property type="term" value="P:fatty acid biosynthetic process"/>
    <property type="evidence" value="ECO:0007669"/>
    <property type="project" value="UniProtKB-KW"/>
</dbReference>
<comment type="subcellular location">
    <subcellularLocation>
        <location evidence="10">Cytoplasm</location>
    </subcellularLocation>
</comment>
<dbReference type="UniPathway" id="UPA00655">
    <property type="reaction ID" value="UER00711"/>
</dbReference>
<evidence type="ECO:0000256" key="7">
    <source>
        <dbReference type="ARBA" id="ARBA00023098"/>
    </source>
</evidence>
<dbReference type="GO" id="GO:0016743">
    <property type="term" value="F:carboxyl- or carbamoyltransferase activity"/>
    <property type="evidence" value="ECO:0007669"/>
    <property type="project" value="UniProtKB-UniRule"/>
</dbReference>
<evidence type="ECO:0000256" key="8">
    <source>
        <dbReference type="ARBA" id="ARBA00023160"/>
    </source>
</evidence>
<dbReference type="InterPro" id="IPR011763">
    <property type="entry name" value="COA_CT_C"/>
</dbReference>
<accession>A0A0P8WK83</accession>
<comment type="catalytic activity">
    <reaction evidence="9 10">
        <text>N(6)-carboxybiotinyl-L-lysyl-[protein] + acetyl-CoA = N(6)-biotinyl-L-lysyl-[protein] + malonyl-CoA</text>
        <dbReference type="Rhea" id="RHEA:54728"/>
        <dbReference type="Rhea" id="RHEA-COMP:10505"/>
        <dbReference type="Rhea" id="RHEA-COMP:10506"/>
        <dbReference type="ChEBI" id="CHEBI:57288"/>
        <dbReference type="ChEBI" id="CHEBI:57384"/>
        <dbReference type="ChEBI" id="CHEBI:83144"/>
        <dbReference type="ChEBI" id="CHEBI:83145"/>
        <dbReference type="EC" id="2.1.3.15"/>
    </reaction>
</comment>
<dbReference type="NCBIfam" id="NF041504">
    <property type="entry name" value="AccA_sub"/>
    <property type="match status" value="1"/>
</dbReference>
<evidence type="ECO:0000256" key="9">
    <source>
        <dbReference type="ARBA" id="ARBA00049152"/>
    </source>
</evidence>
<keyword evidence="4 10" id="KW-0547">Nucleotide-binding</keyword>
<evidence type="ECO:0000256" key="2">
    <source>
        <dbReference type="ARBA" id="ARBA00022516"/>
    </source>
</evidence>
<comment type="similarity">
    <text evidence="10">Belongs to the AccA family.</text>
</comment>
<dbReference type="InterPro" id="IPR029045">
    <property type="entry name" value="ClpP/crotonase-like_dom_sf"/>
</dbReference>
<comment type="subunit">
    <text evidence="10">Acetyl-CoA carboxylase is a heterohexamer composed of biotin carboxyl carrier protein (AccB), biotin carboxylase (AccC) and two subunits each of ACCase subunit alpha (AccA) and ACCase subunit beta (AccD).</text>
</comment>
<dbReference type="InterPro" id="IPR001095">
    <property type="entry name" value="Acetyl_CoA_COase_a_su"/>
</dbReference>
<dbReference type="OrthoDB" id="9808023at2"/>
<keyword evidence="3 10" id="KW-0808">Transferase</keyword>
<comment type="function">
    <text evidence="10">Component of the acetyl coenzyme A carboxylase (ACC) complex. First, biotin carboxylase catalyzes the carboxylation of biotin on its carrier protein (BCCP) and then the CO(2) group is transferred by the carboxyltransferase to acetyl-CoA to form malonyl-CoA.</text>
</comment>
<dbReference type="PANTHER" id="PTHR42853">
    <property type="entry name" value="ACETYL-COENZYME A CARBOXYLASE CARBOXYL TRANSFERASE SUBUNIT ALPHA"/>
    <property type="match status" value="1"/>
</dbReference>
<name>A0A0P8WK83_9CLOT</name>
<dbReference type="RefSeq" id="WP_054876805.1">
    <property type="nucleotide sequence ID" value="NZ_LKET01000062.1"/>
</dbReference>
<proteinExistence type="inferred from homology"/>
<keyword evidence="2 10" id="KW-0444">Lipid biosynthesis</keyword>
<keyword evidence="8 10" id="KW-0275">Fatty acid biosynthesis</keyword>